<dbReference type="Proteomes" id="UP000192997">
    <property type="component" value="Unassembled WGS sequence"/>
</dbReference>
<proteinExistence type="predicted"/>
<organism evidence="2 3">
    <name type="scientific">Cylindrospermopsis raciborskii CENA303</name>
    <dbReference type="NCBI Taxonomy" id="1170769"/>
    <lineage>
        <taxon>Bacteria</taxon>
        <taxon>Bacillati</taxon>
        <taxon>Cyanobacteriota</taxon>
        <taxon>Cyanophyceae</taxon>
        <taxon>Nostocales</taxon>
        <taxon>Aphanizomenonaceae</taxon>
        <taxon>Cylindrospermopsis</taxon>
    </lineage>
</organism>
<evidence type="ECO:0000256" key="1">
    <source>
        <dbReference type="SAM" id="Phobius"/>
    </source>
</evidence>
<accession>A0A1X4G4A1</accession>
<gene>
    <name evidence="2" type="ORF">B7O87_12905</name>
</gene>
<evidence type="ECO:0000313" key="2">
    <source>
        <dbReference type="EMBL" id="OSO89318.1"/>
    </source>
</evidence>
<keyword evidence="1" id="KW-0472">Membrane</keyword>
<keyword evidence="1" id="KW-0812">Transmembrane</keyword>
<feature type="transmembrane region" description="Helical" evidence="1">
    <location>
        <begin position="77"/>
        <end position="98"/>
    </location>
</feature>
<name>A0A1X4G4A1_9CYAN</name>
<feature type="transmembrane region" description="Helical" evidence="1">
    <location>
        <begin position="7"/>
        <end position="27"/>
    </location>
</feature>
<keyword evidence="1" id="KW-1133">Transmembrane helix</keyword>
<dbReference type="EMBL" id="NBYN01000056">
    <property type="protein sequence ID" value="OSO89318.1"/>
    <property type="molecule type" value="Genomic_DNA"/>
</dbReference>
<evidence type="ECO:0000313" key="3">
    <source>
        <dbReference type="Proteomes" id="UP000192997"/>
    </source>
</evidence>
<protein>
    <submittedName>
        <fullName evidence="2">Uncharacterized protein</fullName>
    </submittedName>
</protein>
<dbReference type="AlphaFoldDB" id="A0A1X4G4A1"/>
<sequence>MCLANVFCHQFVIALSFIACIMGLWLLRNSQQQTDENEVTEAVLLRMSFTYWLVYCIAFTCEKILISSEWEGLAMTLKITTALAYFLTFSCILSLPLYKFAVHKVEID</sequence>
<feature type="transmembrane region" description="Helical" evidence="1">
    <location>
        <begin position="47"/>
        <end position="65"/>
    </location>
</feature>
<comment type="caution">
    <text evidence="2">The sequence shown here is derived from an EMBL/GenBank/DDBJ whole genome shotgun (WGS) entry which is preliminary data.</text>
</comment>
<dbReference type="RefSeq" id="WP_009341892.1">
    <property type="nucleotide sequence ID" value="NZ_NBYN01000056.1"/>
</dbReference>
<reference evidence="3" key="1">
    <citation type="submission" date="2017-04" db="EMBL/GenBank/DDBJ databases">
        <authorList>
            <person name="Abreu V.A."/>
            <person name="Popin R.V."/>
            <person name="Rigonato J."/>
            <person name="Andreote A.P."/>
            <person name="Schaker P.C."/>
            <person name="Hoff-Risseti C."/>
            <person name="Alvarenga D.O."/>
            <person name="Varani A.M."/>
            <person name="Fiore M.F."/>
        </authorList>
    </citation>
    <scope>NUCLEOTIDE SEQUENCE [LARGE SCALE GENOMIC DNA]</scope>
    <source>
        <strain evidence="3">CENA303</strain>
    </source>
</reference>